<reference evidence="2 3" key="1">
    <citation type="submission" date="2024-04" db="EMBL/GenBank/DDBJ databases">
        <authorList>
            <person name="Rising A."/>
            <person name="Reimegard J."/>
            <person name="Sonavane S."/>
            <person name="Akerstrom W."/>
            <person name="Nylinder S."/>
            <person name="Hedman E."/>
            <person name="Kallberg Y."/>
        </authorList>
    </citation>
    <scope>NUCLEOTIDE SEQUENCE [LARGE SCALE GENOMIC DNA]</scope>
</reference>
<evidence type="ECO:0000313" key="2">
    <source>
        <dbReference type="EMBL" id="CAL1298902.1"/>
    </source>
</evidence>
<evidence type="ECO:0008006" key="4">
    <source>
        <dbReference type="Google" id="ProtNLM"/>
    </source>
</evidence>
<dbReference type="InterPro" id="IPR036084">
    <property type="entry name" value="Ser_inhib-like_sf"/>
</dbReference>
<gene>
    <name evidence="2" type="ORF">LARSCL_LOCUS21051</name>
</gene>
<dbReference type="EMBL" id="CAXIEN010000479">
    <property type="protein sequence ID" value="CAL1298902.1"/>
    <property type="molecule type" value="Genomic_DNA"/>
</dbReference>
<name>A0AAV2BSP7_9ARAC</name>
<keyword evidence="1" id="KW-0732">Signal</keyword>
<feature type="chain" id="PRO_5043830641" description="TIL domain-containing protein" evidence="1">
    <location>
        <begin position="19"/>
        <end position="93"/>
    </location>
</feature>
<proteinExistence type="predicted"/>
<dbReference type="AlphaFoldDB" id="A0AAV2BSP7"/>
<dbReference type="Proteomes" id="UP001497382">
    <property type="component" value="Unassembled WGS sequence"/>
</dbReference>
<sequence>MKFVILLCCVAAVACMDAQDFSIDRSFLANFGYGTDCMGNKTLGTYSMCDKRCDQLHPPSNCPDVEYYGCNCKDGYIPVDKTFSRCVKPKDCP</sequence>
<evidence type="ECO:0000313" key="3">
    <source>
        <dbReference type="Proteomes" id="UP001497382"/>
    </source>
</evidence>
<evidence type="ECO:0000256" key="1">
    <source>
        <dbReference type="SAM" id="SignalP"/>
    </source>
</evidence>
<protein>
    <recommendedName>
        <fullName evidence="4">TIL domain-containing protein</fullName>
    </recommendedName>
</protein>
<dbReference type="CDD" id="cd19941">
    <property type="entry name" value="TIL"/>
    <property type="match status" value="1"/>
</dbReference>
<accession>A0AAV2BSP7</accession>
<feature type="signal peptide" evidence="1">
    <location>
        <begin position="1"/>
        <end position="18"/>
    </location>
</feature>
<dbReference type="Gene3D" id="2.10.25.10">
    <property type="entry name" value="Laminin"/>
    <property type="match status" value="1"/>
</dbReference>
<keyword evidence="3" id="KW-1185">Reference proteome</keyword>
<dbReference type="PROSITE" id="PS51257">
    <property type="entry name" value="PROKAR_LIPOPROTEIN"/>
    <property type="match status" value="1"/>
</dbReference>
<dbReference type="SUPFAM" id="SSF57567">
    <property type="entry name" value="Serine protease inhibitors"/>
    <property type="match status" value="1"/>
</dbReference>
<comment type="caution">
    <text evidence="2">The sequence shown here is derived from an EMBL/GenBank/DDBJ whole genome shotgun (WGS) entry which is preliminary data.</text>
</comment>
<organism evidence="2 3">
    <name type="scientific">Larinioides sclopetarius</name>
    <dbReference type="NCBI Taxonomy" id="280406"/>
    <lineage>
        <taxon>Eukaryota</taxon>
        <taxon>Metazoa</taxon>
        <taxon>Ecdysozoa</taxon>
        <taxon>Arthropoda</taxon>
        <taxon>Chelicerata</taxon>
        <taxon>Arachnida</taxon>
        <taxon>Araneae</taxon>
        <taxon>Araneomorphae</taxon>
        <taxon>Entelegynae</taxon>
        <taxon>Araneoidea</taxon>
        <taxon>Araneidae</taxon>
        <taxon>Larinioides</taxon>
    </lineage>
</organism>